<evidence type="ECO:0000256" key="1">
    <source>
        <dbReference type="SAM" id="MobiDB-lite"/>
    </source>
</evidence>
<evidence type="ECO:0000313" key="3">
    <source>
        <dbReference type="Proteomes" id="UP001385951"/>
    </source>
</evidence>
<sequence length="497" mass="53307">MHLTFTPELSQVTTVPLAKLAEGATHYDLTFKASFDSPAAYEEARRDGTRVEMWTDLPAPGHGETGGWRALAFEYVGDSGDAEKGGLVISCVASERIPSPVQEQTAVYATVSVPAGLIPEGSMFSFTYRVVYSSGHVQWLGAYGQNGILEFVKRDVRVGFEVNGNEVRLSGQKGRQVGTLNMDLRWERWALDKNGVNFSSTSLATNPSRNIVLLPRLAPGSHSIVPLEPLTLTAEYPSGVSVTSEGDIVFRPYVFTTTPSESGVVKHITKSGATLFISTNDGYPATLTAIPAKRIHSTHSAIPIHVNELLSILPSSSQEFLLFHKGSSNYHEISRSISDEVIVLQVPSSGGQFSLTPLFSITTHDEHELSVKVGLASPHSGAKVVPATRAETLLPTPPPSPPAENTTLPSIDAAVESMEGEALSKTVDEVPEPELESQPLADEQSGSQTISATPSTLDLPGRYVPKTPPSSALVAQPRNPPLISESGKTVNWDIQHV</sequence>
<evidence type="ECO:0000313" key="2">
    <source>
        <dbReference type="EMBL" id="KAK7694360.1"/>
    </source>
</evidence>
<feature type="compositionally biased region" description="Polar residues" evidence="1">
    <location>
        <begin position="444"/>
        <end position="456"/>
    </location>
</feature>
<proteinExistence type="predicted"/>
<dbReference type="AlphaFoldDB" id="A0AAW0GXA1"/>
<reference evidence="2 3" key="1">
    <citation type="submission" date="2022-09" db="EMBL/GenBank/DDBJ databases">
        <authorList>
            <person name="Palmer J.M."/>
        </authorList>
    </citation>
    <scope>NUCLEOTIDE SEQUENCE [LARGE SCALE GENOMIC DNA]</scope>
    <source>
        <strain evidence="2 3">DSM 7382</strain>
    </source>
</reference>
<dbReference type="EMBL" id="JASBNA010000002">
    <property type="protein sequence ID" value="KAK7694360.1"/>
    <property type="molecule type" value="Genomic_DNA"/>
</dbReference>
<organism evidence="2 3">
    <name type="scientific">Cerrena zonata</name>
    <dbReference type="NCBI Taxonomy" id="2478898"/>
    <lineage>
        <taxon>Eukaryota</taxon>
        <taxon>Fungi</taxon>
        <taxon>Dikarya</taxon>
        <taxon>Basidiomycota</taxon>
        <taxon>Agaricomycotina</taxon>
        <taxon>Agaricomycetes</taxon>
        <taxon>Polyporales</taxon>
        <taxon>Cerrenaceae</taxon>
        <taxon>Cerrena</taxon>
    </lineage>
</organism>
<feature type="region of interest" description="Disordered" evidence="1">
    <location>
        <begin position="419"/>
        <end position="486"/>
    </location>
</feature>
<protein>
    <submittedName>
        <fullName evidence="2">Uncharacterized protein</fullName>
    </submittedName>
</protein>
<accession>A0AAW0GXA1</accession>
<dbReference type="Proteomes" id="UP001385951">
    <property type="component" value="Unassembled WGS sequence"/>
</dbReference>
<comment type="caution">
    <text evidence="2">The sequence shown here is derived from an EMBL/GenBank/DDBJ whole genome shotgun (WGS) entry which is preliminary data.</text>
</comment>
<gene>
    <name evidence="2" type="ORF">QCA50_001546</name>
</gene>
<name>A0AAW0GXA1_9APHY</name>
<keyword evidence="3" id="KW-1185">Reference proteome</keyword>